<proteinExistence type="predicted"/>
<reference evidence="1" key="2">
    <citation type="journal article" date="2023" name="IMA Fungus">
        <title>Comparative genomic study of the Penicillium genus elucidates a diverse pangenome and 15 lateral gene transfer events.</title>
        <authorList>
            <person name="Petersen C."/>
            <person name="Sorensen T."/>
            <person name="Nielsen M.R."/>
            <person name="Sondergaard T.E."/>
            <person name="Sorensen J.L."/>
            <person name="Fitzpatrick D.A."/>
            <person name="Frisvad J.C."/>
            <person name="Nielsen K.L."/>
        </authorList>
    </citation>
    <scope>NUCLEOTIDE SEQUENCE</scope>
    <source>
        <strain evidence="1">IBT 21472</strain>
    </source>
</reference>
<dbReference type="EMBL" id="JAPZBO010000010">
    <property type="protein sequence ID" value="KAJ5299526.1"/>
    <property type="molecule type" value="Genomic_DNA"/>
</dbReference>
<dbReference type="InterPro" id="IPR023393">
    <property type="entry name" value="START-like_dom_sf"/>
</dbReference>
<dbReference type="OrthoDB" id="509124at2759"/>
<dbReference type="InterPro" id="IPR019587">
    <property type="entry name" value="Polyketide_cyclase/dehydratase"/>
</dbReference>
<evidence type="ECO:0008006" key="3">
    <source>
        <dbReference type="Google" id="ProtNLM"/>
    </source>
</evidence>
<name>A0A9W9TZ87_9EURO</name>
<keyword evidence="2" id="KW-1185">Reference proteome</keyword>
<evidence type="ECO:0000313" key="1">
    <source>
        <dbReference type="EMBL" id="KAJ5299526.1"/>
    </source>
</evidence>
<organism evidence="1 2">
    <name type="scientific">Penicillium atrosanguineum</name>
    <dbReference type="NCBI Taxonomy" id="1132637"/>
    <lineage>
        <taxon>Eukaryota</taxon>
        <taxon>Fungi</taxon>
        <taxon>Dikarya</taxon>
        <taxon>Ascomycota</taxon>
        <taxon>Pezizomycotina</taxon>
        <taxon>Eurotiomycetes</taxon>
        <taxon>Eurotiomycetidae</taxon>
        <taxon>Eurotiales</taxon>
        <taxon>Aspergillaceae</taxon>
        <taxon>Penicillium</taxon>
    </lineage>
</organism>
<comment type="caution">
    <text evidence="1">The sequence shown here is derived from an EMBL/GenBank/DDBJ whole genome shotgun (WGS) entry which is preliminary data.</text>
</comment>
<dbReference type="Gene3D" id="3.30.530.20">
    <property type="match status" value="1"/>
</dbReference>
<dbReference type="Proteomes" id="UP001147746">
    <property type="component" value="Unassembled WGS sequence"/>
</dbReference>
<dbReference type="CDD" id="cd07822">
    <property type="entry name" value="SRPBCC_4"/>
    <property type="match status" value="1"/>
</dbReference>
<accession>A0A9W9TZ87</accession>
<dbReference type="AlphaFoldDB" id="A0A9W9TZ87"/>
<gene>
    <name evidence="1" type="ORF">N7476_011083</name>
</gene>
<protein>
    <recommendedName>
        <fullName evidence="3">Polyketide cyclase/dehydrase</fullName>
    </recommendedName>
</protein>
<dbReference type="SUPFAM" id="SSF55961">
    <property type="entry name" value="Bet v1-like"/>
    <property type="match status" value="1"/>
</dbReference>
<evidence type="ECO:0000313" key="2">
    <source>
        <dbReference type="Proteomes" id="UP001147746"/>
    </source>
</evidence>
<dbReference type="Pfam" id="PF10604">
    <property type="entry name" value="Polyketide_cyc2"/>
    <property type="match status" value="1"/>
</dbReference>
<reference evidence="1" key="1">
    <citation type="submission" date="2022-12" db="EMBL/GenBank/DDBJ databases">
        <authorList>
            <person name="Petersen C."/>
        </authorList>
    </citation>
    <scope>NUCLEOTIDE SEQUENCE</scope>
    <source>
        <strain evidence="1">IBT 21472</strain>
    </source>
</reference>
<sequence>MASLTDPTNSTRSTPTIPATSATLQLGSSTTISAPSSKVWSALTNTSTWPDWNSFVPRVTILSHPGSESSDSPLSPTLQKGTRMIFHVRMDPTSSKPQAATDVNLVVTEFVEPNVEENGPGRIVWASDFDAPGTMARSLLNAERVHEIKEVEGRTEVRNWECQVGWVVYAVKWMYGGKLRHNFDLWANDLKKFVEASS</sequence>